<protein>
    <recommendedName>
        <fullName evidence="11">FAD-binding FR-type domain-containing protein</fullName>
    </recommendedName>
</protein>
<proteinExistence type="inferred from homology"/>
<keyword evidence="5" id="KW-0249">Electron transport</keyword>
<keyword evidence="7" id="KW-0560">Oxidoreductase</keyword>
<reference evidence="12 13" key="1">
    <citation type="submission" date="2024-07" db="EMBL/GenBank/DDBJ databases">
        <title>Section-level genome sequencing and comparative genomics of Aspergillus sections Usti and Cavernicolus.</title>
        <authorList>
            <consortium name="Lawrence Berkeley National Laboratory"/>
            <person name="Nybo J.L."/>
            <person name="Vesth T.C."/>
            <person name="Theobald S."/>
            <person name="Frisvad J.C."/>
            <person name="Larsen T.O."/>
            <person name="Kjaerboelling I."/>
            <person name="Rothschild-Mancinelli K."/>
            <person name="Lyhne E.K."/>
            <person name="Kogle M.E."/>
            <person name="Barry K."/>
            <person name="Clum A."/>
            <person name="Na H."/>
            <person name="Ledsgaard L."/>
            <person name="Lin J."/>
            <person name="Lipzen A."/>
            <person name="Kuo A."/>
            <person name="Riley R."/>
            <person name="Mondo S."/>
            <person name="Labutti K."/>
            <person name="Haridas S."/>
            <person name="Pangalinan J."/>
            <person name="Salamov A.A."/>
            <person name="Simmons B.A."/>
            <person name="Magnuson J.K."/>
            <person name="Chen J."/>
            <person name="Drula E."/>
            <person name="Henrissat B."/>
            <person name="Wiebenga A."/>
            <person name="Lubbers R.J."/>
            <person name="Gomes A.C."/>
            <person name="Makela M.R."/>
            <person name="Stajich J."/>
            <person name="Grigoriev I.V."/>
            <person name="Mortensen U.H."/>
            <person name="De Vries R.P."/>
            <person name="Baker S.E."/>
            <person name="Andersen M.R."/>
        </authorList>
    </citation>
    <scope>NUCLEOTIDE SEQUENCE [LARGE SCALE GENOMIC DNA]</scope>
    <source>
        <strain evidence="12 13">CBS 209.92</strain>
    </source>
</reference>
<dbReference type="PANTHER" id="PTHR32361:SF26">
    <property type="entry name" value="FAD-BINDING 8 DOMAIN-CONTAINING PROTEIN-RELATED"/>
    <property type="match status" value="1"/>
</dbReference>
<feature type="transmembrane region" description="Helical" evidence="10">
    <location>
        <begin position="98"/>
        <end position="116"/>
    </location>
</feature>
<dbReference type="Pfam" id="PF08030">
    <property type="entry name" value="NAD_binding_6"/>
    <property type="match status" value="1"/>
</dbReference>
<dbReference type="Proteomes" id="UP001610563">
    <property type="component" value="Unassembled WGS sequence"/>
</dbReference>
<dbReference type="PANTHER" id="PTHR32361">
    <property type="entry name" value="FERRIC/CUPRIC REDUCTASE TRANSMEMBRANE COMPONENT"/>
    <property type="match status" value="1"/>
</dbReference>
<comment type="similarity">
    <text evidence="2">Belongs to the ferric reductase (FRE) family.</text>
</comment>
<keyword evidence="8" id="KW-0406">Ion transport</keyword>
<feature type="transmembrane region" description="Helical" evidence="10">
    <location>
        <begin position="6"/>
        <end position="30"/>
    </location>
</feature>
<organism evidence="12 13">
    <name type="scientific">Aspergillus keveii</name>
    <dbReference type="NCBI Taxonomy" id="714993"/>
    <lineage>
        <taxon>Eukaryota</taxon>
        <taxon>Fungi</taxon>
        <taxon>Dikarya</taxon>
        <taxon>Ascomycota</taxon>
        <taxon>Pezizomycotina</taxon>
        <taxon>Eurotiomycetes</taxon>
        <taxon>Eurotiomycetidae</taxon>
        <taxon>Eurotiales</taxon>
        <taxon>Aspergillaceae</taxon>
        <taxon>Aspergillus</taxon>
        <taxon>Aspergillus subgen. Nidulantes</taxon>
    </lineage>
</organism>
<feature type="transmembrane region" description="Helical" evidence="10">
    <location>
        <begin position="215"/>
        <end position="237"/>
    </location>
</feature>
<dbReference type="PROSITE" id="PS51384">
    <property type="entry name" value="FAD_FR"/>
    <property type="match status" value="1"/>
</dbReference>
<evidence type="ECO:0000256" key="9">
    <source>
        <dbReference type="ARBA" id="ARBA00023136"/>
    </source>
</evidence>
<feature type="transmembrane region" description="Helical" evidence="10">
    <location>
        <begin position="128"/>
        <end position="147"/>
    </location>
</feature>
<feature type="transmembrane region" description="Helical" evidence="10">
    <location>
        <begin position="159"/>
        <end position="179"/>
    </location>
</feature>
<dbReference type="Pfam" id="PF01794">
    <property type="entry name" value="Ferric_reduct"/>
    <property type="match status" value="1"/>
</dbReference>
<keyword evidence="13" id="KW-1185">Reference proteome</keyword>
<comment type="caution">
    <text evidence="12">The sequence shown here is derived from an EMBL/GenBank/DDBJ whole genome shotgun (WGS) entry which is preliminary data.</text>
</comment>
<dbReference type="InterPro" id="IPR017927">
    <property type="entry name" value="FAD-bd_FR_type"/>
</dbReference>
<evidence type="ECO:0000313" key="12">
    <source>
        <dbReference type="EMBL" id="KAL2783697.1"/>
    </source>
</evidence>
<evidence type="ECO:0000256" key="10">
    <source>
        <dbReference type="SAM" id="Phobius"/>
    </source>
</evidence>
<evidence type="ECO:0000256" key="3">
    <source>
        <dbReference type="ARBA" id="ARBA00022448"/>
    </source>
</evidence>
<evidence type="ECO:0000256" key="1">
    <source>
        <dbReference type="ARBA" id="ARBA00004141"/>
    </source>
</evidence>
<dbReference type="InterPro" id="IPR013121">
    <property type="entry name" value="Fe_red_NAD-bd_6"/>
</dbReference>
<feature type="domain" description="FAD-binding FR-type" evidence="11">
    <location>
        <begin position="249"/>
        <end position="368"/>
    </location>
</feature>
<evidence type="ECO:0000256" key="2">
    <source>
        <dbReference type="ARBA" id="ARBA00006278"/>
    </source>
</evidence>
<evidence type="ECO:0000256" key="7">
    <source>
        <dbReference type="ARBA" id="ARBA00023002"/>
    </source>
</evidence>
<keyword evidence="3" id="KW-0813">Transport</keyword>
<feature type="transmembrane region" description="Helical" evidence="10">
    <location>
        <begin position="60"/>
        <end position="78"/>
    </location>
</feature>
<sequence>MDPLAIYAIIAGSIFAGLVSLRTFSVLAIWRDWFSAFCSQHLLLPFVVRRHRLCGPWTRAGILLHMSYVAINIFLIFFRTETLANAGLRAGELALINLIFPLSAAHLSYLADLLGIKWRTCCKIHRATGWMSVALLSFHLIMAAQIHGFTFPLRDLENLLTMLAAVALGVLTLLSIPWFRQWSYEIFLRGHQILTGIFVYGTWRHISSQSHSLRTYLAIALGMLVSTSTLQLITLLYRNGLFAGGGFPRAIVSFTVRDAKEGETSQSEVKNTLVQAIHIRILLPRPVKVEAGQYINLWIPSVSLRSWMQTHPFTVTSWSRGPQDTMELLVQPCRGLTADILRYVPAAAGSSISFLALFTGPHGTSEDVSQYESILLIASGSGIAVAIPYLKKLIYGYNTCTSQVRRLHLVWQVESVGEMSAALALINNLLEDDIMDDGYILHISIYVSEGLEQNRVPVGRHRRVYLYREAPSYGHIIALEASGSLIERLPNIRDEQGRMLVMVSATDDLRDHIRKLVREDNHRSVKLTELEPNGVQISGKFRHEAEKLG</sequence>
<dbReference type="EMBL" id="JBFTWV010000217">
    <property type="protein sequence ID" value="KAL2783697.1"/>
    <property type="molecule type" value="Genomic_DNA"/>
</dbReference>
<evidence type="ECO:0000313" key="13">
    <source>
        <dbReference type="Proteomes" id="UP001610563"/>
    </source>
</evidence>
<dbReference type="InterPro" id="IPR051410">
    <property type="entry name" value="Ferric/Cupric_Reductase"/>
</dbReference>
<evidence type="ECO:0000259" key="11">
    <source>
        <dbReference type="PROSITE" id="PS51384"/>
    </source>
</evidence>
<evidence type="ECO:0000256" key="4">
    <source>
        <dbReference type="ARBA" id="ARBA00022692"/>
    </source>
</evidence>
<gene>
    <name evidence="12" type="ORF">BJX66DRAFT_349213</name>
</gene>
<accession>A0ABR4FKC9</accession>
<dbReference type="Pfam" id="PF08022">
    <property type="entry name" value="FAD_binding_8"/>
    <property type="match status" value="1"/>
</dbReference>
<dbReference type="SUPFAM" id="SSF52343">
    <property type="entry name" value="Ferredoxin reductase-like, C-terminal NADP-linked domain"/>
    <property type="match status" value="1"/>
</dbReference>
<keyword evidence="9 10" id="KW-0472">Membrane</keyword>
<keyword evidence="6 10" id="KW-1133">Transmembrane helix</keyword>
<name>A0ABR4FKC9_9EURO</name>
<keyword evidence="4 10" id="KW-0812">Transmembrane</keyword>
<dbReference type="InterPro" id="IPR039261">
    <property type="entry name" value="FNR_nucleotide-bd"/>
</dbReference>
<evidence type="ECO:0000256" key="8">
    <source>
        <dbReference type="ARBA" id="ARBA00023065"/>
    </source>
</evidence>
<evidence type="ECO:0000256" key="6">
    <source>
        <dbReference type="ARBA" id="ARBA00022989"/>
    </source>
</evidence>
<dbReference type="Gene3D" id="3.40.50.80">
    <property type="entry name" value="Nucleotide-binding domain of ferredoxin-NADP reductase (FNR) module"/>
    <property type="match status" value="1"/>
</dbReference>
<dbReference type="InterPro" id="IPR013112">
    <property type="entry name" value="FAD-bd_8"/>
</dbReference>
<evidence type="ECO:0000256" key="5">
    <source>
        <dbReference type="ARBA" id="ARBA00022982"/>
    </source>
</evidence>
<dbReference type="InterPro" id="IPR013130">
    <property type="entry name" value="Fe3_Rdtase_TM_dom"/>
</dbReference>
<dbReference type="CDD" id="cd06186">
    <property type="entry name" value="NOX_Duox_like_FAD_NADP"/>
    <property type="match status" value="1"/>
</dbReference>
<comment type="subcellular location">
    <subcellularLocation>
        <location evidence="1">Membrane</location>
        <topology evidence="1">Multi-pass membrane protein</topology>
    </subcellularLocation>
</comment>